<feature type="transmembrane region" description="Helical" evidence="9">
    <location>
        <begin position="391"/>
        <end position="413"/>
    </location>
</feature>
<sequence length="606" mass="69564">MIEHSSSHQIHQDASPNEETDFNETKENTTAEYGIRKRRNQQHPNSDNDDHETEHTQKINDEKQKNHIRNTLTSAGKGLSYLLSLSFLSKIVTFLANTYIIRQLDPDTKGFIFKSELFAMTVIFLSSECFRRACLRSNVGGTEETSNTQYLKIRTMALLSVPYGIIALLICYYIWGVYYIPKVDAKISPLILYSVAILIEIFAQPFYIVSMAQLAFGVRVSIEAAALFVKIVTSFVIVNIFDISTVLQYYGYSQIFYSVTILIGYLIDRIGAKNNERERFKIVWDWNLFGLSQSFLYQSLIKYILTEGEKHILILFQSQYDQGVFDLVFNLGSLAARLLFQYIEETSFSIWSKLSVIINSENSRSTQDNQVAQEAISASAKVLILFLKTSTLLGCLFAFFGPAYSHTLIYLLYGTQWANHTEAPKILSIYCIYILFMSLNGITEAFIHSLSERTEIIKLNYVMILFSVLYMSVCVTCLWIFNLGTISMIIANCFNMFMRISYSIYFIIRFYSKHQQHLNSNVKQILLEALPSKFVILTLVVCLMVTKYVEINLDIDSKPLFSPIRIGHVVLGIGFLSFLVGVLFKFEKQFIAQFQMFRQGKLLSRE</sequence>
<keyword evidence="7 9" id="KW-0472">Membrane</keyword>
<comment type="subcellular location">
    <subcellularLocation>
        <location evidence="1 9">Endoplasmic reticulum membrane</location>
        <topology evidence="1 9">Multi-pass membrane protein</topology>
    </subcellularLocation>
</comment>
<evidence type="ECO:0000313" key="12">
    <source>
        <dbReference type="Proteomes" id="UP000444721"/>
    </source>
</evidence>
<feature type="transmembrane region" description="Helical" evidence="9">
    <location>
        <begin position="156"/>
        <end position="175"/>
    </location>
</feature>
<evidence type="ECO:0000256" key="9">
    <source>
        <dbReference type="RuleBase" id="RU365067"/>
    </source>
</evidence>
<feature type="transmembrane region" description="Helical" evidence="9">
    <location>
        <begin position="425"/>
        <end position="447"/>
    </location>
</feature>
<dbReference type="VEuPathDB" id="AmoebaDB:NfTy_033870"/>
<dbReference type="GO" id="GO:0005789">
    <property type="term" value="C:endoplasmic reticulum membrane"/>
    <property type="evidence" value="ECO:0007669"/>
    <property type="project" value="UniProtKB-SubCell"/>
</dbReference>
<feature type="region of interest" description="Disordered" evidence="10">
    <location>
        <begin position="1"/>
        <end position="67"/>
    </location>
</feature>
<feature type="transmembrane region" description="Helical" evidence="9">
    <location>
        <begin position="112"/>
        <end position="130"/>
    </location>
</feature>
<evidence type="ECO:0000313" key="11">
    <source>
        <dbReference type="EMBL" id="KAF0978965.1"/>
    </source>
</evidence>
<dbReference type="Proteomes" id="UP000444721">
    <property type="component" value="Unassembled WGS sequence"/>
</dbReference>
<dbReference type="EMBL" id="VFQX01000028">
    <property type="protein sequence ID" value="KAF0978965.1"/>
    <property type="molecule type" value="Genomic_DNA"/>
</dbReference>
<dbReference type="Pfam" id="PF04506">
    <property type="entry name" value="Rft-1"/>
    <property type="match status" value="1"/>
</dbReference>
<feature type="transmembrane region" description="Helical" evidence="9">
    <location>
        <begin position="459"/>
        <end position="481"/>
    </location>
</feature>
<comment type="caution">
    <text evidence="11">The sequence shown here is derived from an EMBL/GenBank/DDBJ whole genome shotgun (WGS) entry which is preliminary data.</text>
</comment>
<feature type="transmembrane region" description="Helical" evidence="9">
    <location>
        <begin position="487"/>
        <end position="508"/>
    </location>
</feature>
<dbReference type="GeneID" id="68109253"/>
<keyword evidence="12" id="KW-1185">Reference proteome</keyword>
<evidence type="ECO:0000256" key="6">
    <source>
        <dbReference type="ARBA" id="ARBA00022989"/>
    </source>
</evidence>
<dbReference type="PANTHER" id="PTHR13117:SF5">
    <property type="entry name" value="PROTEIN RFT1 HOMOLOG"/>
    <property type="match status" value="1"/>
</dbReference>
<dbReference type="GO" id="GO:0034203">
    <property type="term" value="P:glycolipid translocation"/>
    <property type="evidence" value="ECO:0007669"/>
    <property type="project" value="TreeGrafter"/>
</dbReference>
<dbReference type="OrthoDB" id="9979195at2759"/>
<accession>A0A6A5C088</accession>
<dbReference type="VEuPathDB" id="AmoebaDB:FDP41_002035"/>
<feature type="transmembrane region" description="Helical" evidence="9">
    <location>
        <begin position="220"/>
        <end position="241"/>
    </location>
</feature>
<organism evidence="11 12">
    <name type="scientific">Naegleria fowleri</name>
    <name type="common">Brain eating amoeba</name>
    <dbReference type="NCBI Taxonomy" id="5763"/>
    <lineage>
        <taxon>Eukaryota</taxon>
        <taxon>Discoba</taxon>
        <taxon>Heterolobosea</taxon>
        <taxon>Tetramitia</taxon>
        <taxon>Eutetramitia</taxon>
        <taxon>Vahlkampfiidae</taxon>
        <taxon>Naegleria</taxon>
    </lineage>
</organism>
<dbReference type="RefSeq" id="XP_044563678.1">
    <property type="nucleotide sequence ID" value="XM_044705186.1"/>
</dbReference>
<comment type="function">
    <text evidence="8 9">Intramembrane glycolipid transporter that operates in the biosynthetic pathway of dolichol-linked oligosaccharides, the glycan precursors employed in protein asparagine (N)-glycosylation. The sequential addition of sugars to dolichol pyrophosphate produces dolichol-linked oligosaccharides containing fourteen sugars, including two GlcNAcs, nine mannoses and three glucoses. Once assembled, the oligosaccharide is transferred from the lipid to nascent proteins by oligosaccharyltransferases. The assembly of dolichol-linked oligosaccharides begins on the cytosolic side of the endoplasmic reticulum membrane and finishes in its lumen. RFT1 could mediate the translocation of the cytosolically oriented intermediate DolPP-GlcNAc2Man5, produced by ALG11, into the ER lumen where dolichol-linked oligosaccharides assembly continues. However, the intramembrane lipid transporter activity could not be confirmed in vitro.</text>
</comment>
<evidence type="ECO:0000256" key="2">
    <source>
        <dbReference type="ARBA" id="ARBA00004922"/>
    </source>
</evidence>
<evidence type="ECO:0000256" key="1">
    <source>
        <dbReference type="ARBA" id="ARBA00004477"/>
    </source>
</evidence>
<reference evidence="11 12" key="1">
    <citation type="journal article" date="2019" name="Sci. Rep.">
        <title>Nanopore sequencing improves the draft genome of the human pathogenic amoeba Naegleria fowleri.</title>
        <authorList>
            <person name="Liechti N."/>
            <person name="Schurch N."/>
            <person name="Bruggmann R."/>
            <person name="Wittwer M."/>
        </authorList>
    </citation>
    <scope>NUCLEOTIDE SEQUENCE [LARGE SCALE GENOMIC DNA]</scope>
    <source>
        <strain evidence="11 12">ATCC 30894</strain>
    </source>
</reference>
<feature type="transmembrane region" description="Helical" evidence="9">
    <location>
        <begin position="529"/>
        <end position="546"/>
    </location>
</feature>
<evidence type="ECO:0000256" key="8">
    <source>
        <dbReference type="ARBA" id="ARBA00045912"/>
    </source>
</evidence>
<feature type="transmembrane region" description="Helical" evidence="9">
    <location>
        <begin position="247"/>
        <end position="267"/>
    </location>
</feature>
<feature type="transmembrane region" description="Helical" evidence="9">
    <location>
        <begin position="79"/>
        <end position="100"/>
    </location>
</feature>
<dbReference type="VEuPathDB" id="AmoebaDB:NF0057130"/>
<evidence type="ECO:0000256" key="4">
    <source>
        <dbReference type="ARBA" id="ARBA00022692"/>
    </source>
</evidence>
<dbReference type="OMA" id="WPGKLFG"/>
<protein>
    <recommendedName>
        <fullName evidence="9">Protein RFT1 homolog</fullName>
    </recommendedName>
</protein>
<feature type="transmembrane region" description="Helical" evidence="9">
    <location>
        <begin position="187"/>
        <end position="208"/>
    </location>
</feature>
<evidence type="ECO:0000256" key="3">
    <source>
        <dbReference type="ARBA" id="ARBA00010288"/>
    </source>
</evidence>
<feature type="compositionally biased region" description="Basic and acidic residues" evidence="10">
    <location>
        <begin position="46"/>
        <end position="65"/>
    </location>
</feature>
<feature type="transmembrane region" description="Helical" evidence="9">
    <location>
        <begin position="566"/>
        <end position="586"/>
    </location>
</feature>
<dbReference type="PANTHER" id="PTHR13117">
    <property type="entry name" value="ENDOPLASMIC RETICULUM MULTISPAN TRANSMEMBRANE PROTEIN-RELATED"/>
    <property type="match status" value="1"/>
</dbReference>
<gene>
    <name evidence="11" type="ORF">FDP41_002035</name>
</gene>
<comment type="pathway">
    <text evidence="2">Protein modification; protein glycosylation.</text>
</comment>
<evidence type="ECO:0000256" key="7">
    <source>
        <dbReference type="ARBA" id="ARBA00023136"/>
    </source>
</evidence>
<dbReference type="AlphaFoldDB" id="A0A6A5C088"/>
<dbReference type="InterPro" id="IPR007594">
    <property type="entry name" value="RFT1"/>
</dbReference>
<name>A0A6A5C088_NAEFO</name>
<keyword evidence="4 9" id="KW-0812">Transmembrane</keyword>
<dbReference type="GO" id="GO:0006488">
    <property type="term" value="P:dolichol-linked oligosaccharide biosynthetic process"/>
    <property type="evidence" value="ECO:0007669"/>
    <property type="project" value="InterPro"/>
</dbReference>
<keyword evidence="6 9" id="KW-1133">Transmembrane helix</keyword>
<evidence type="ECO:0000256" key="5">
    <source>
        <dbReference type="ARBA" id="ARBA00022824"/>
    </source>
</evidence>
<evidence type="ECO:0000256" key="10">
    <source>
        <dbReference type="SAM" id="MobiDB-lite"/>
    </source>
</evidence>
<comment type="similarity">
    <text evidence="3 9">Belongs to the RFT1 family.</text>
</comment>
<keyword evidence="5" id="KW-0256">Endoplasmic reticulum</keyword>
<proteinExistence type="inferred from homology"/>